<dbReference type="EMBL" id="BPLR01001075">
    <property type="protein sequence ID" value="GIY99682.1"/>
    <property type="molecule type" value="Genomic_DNA"/>
</dbReference>
<dbReference type="AlphaFoldDB" id="A0AAV4XWY5"/>
<organism evidence="1 2">
    <name type="scientific">Caerostris extrusa</name>
    <name type="common">Bark spider</name>
    <name type="synonym">Caerostris bankana</name>
    <dbReference type="NCBI Taxonomy" id="172846"/>
    <lineage>
        <taxon>Eukaryota</taxon>
        <taxon>Metazoa</taxon>
        <taxon>Ecdysozoa</taxon>
        <taxon>Arthropoda</taxon>
        <taxon>Chelicerata</taxon>
        <taxon>Arachnida</taxon>
        <taxon>Araneae</taxon>
        <taxon>Araneomorphae</taxon>
        <taxon>Entelegynae</taxon>
        <taxon>Araneoidea</taxon>
        <taxon>Araneidae</taxon>
        <taxon>Caerostris</taxon>
    </lineage>
</organism>
<reference evidence="1 2" key="1">
    <citation type="submission" date="2021-06" db="EMBL/GenBank/DDBJ databases">
        <title>Caerostris extrusa draft genome.</title>
        <authorList>
            <person name="Kono N."/>
            <person name="Arakawa K."/>
        </authorList>
    </citation>
    <scope>NUCLEOTIDE SEQUENCE [LARGE SCALE GENOMIC DNA]</scope>
</reference>
<dbReference type="Proteomes" id="UP001054945">
    <property type="component" value="Unassembled WGS sequence"/>
</dbReference>
<accession>A0AAV4XWY5</accession>
<sequence>MNEGYPRRALLVLNETKNFHVMPNPKLPNNRNGRKGVEPILSRVALIRSSQSGFIRLIDILPQSSKQTTPEKTAGSANSCQSDPFTNFYCLKYERVVIVGFLRQGYSV</sequence>
<evidence type="ECO:0000313" key="1">
    <source>
        <dbReference type="EMBL" id="GIY99682.1"/>
    </source>
</evidence>
<keyword evidence="2" id="KW-1185">Reference proteome</keyword>
<evidence type="ECO:0000313" key="2">
    <source>
        <dbReference type="Proteomes" id="UP001054945"/>
    </source>
</evidence>
<protein>
    <submittedName>
        <fullName evidence="1">Uncharacterized protein</fullName>
    </submittedName>
</protein>
<gene>
    <name evidence="1" type="ORF">CEXT_84631</name>
</gene>
<name>A0AAV4XWY5_CAEEX</name>
<proteinExistence type="predicted"/>
<comment type="caution">
    <text evidence="1">The sequence shown here is derived from an EMBL/GenBank/DDBJ whole genome shotgun (WGS) entry which is preliminary data.</text>
</comment>